<evidence type="ECO:0000256" key="2">
    <source>
        <dbReference type="ARBA" id="ARBA00004752"/>
    </source>
</evidence>
<dbReference type="InterPro" id="IPR036615">
    <property type="entry name" value="Mur_ligase_C_dom_sf"/>
</dbReference>
<dbReference type="PANTHER" id="PTHR43692:SF1">
    <property type="entry name" value="UDP-N-ACETYLMURAMOYLALANINE--D-GLUTAMATE LIGASE"/>
    <property type="match status" value="1"/>
</dbReference>
<dbReference type="GO" id="GO:0005737">
    <property type="term" value="C:cytoplasm"/>
    <property type="evidence" value="ECO:0007669"/>
    <property type="project" value="UniProtKB-SubCell"/>
</dbReference>
<evidence type="ECO:0000256" key="1">
    <source>
        <dbReference type="ARBA" id="ARBA00004496"/>
    </source>
</evidence>
<evidence type="ECO:0000259" key="11">
    <source>
        <dbReference type="Pfam" id="PF08245"/>
    </source>
</evidence>
<dbReference type="OrthoDB" id="9809796at2"/>
<keyword evidence="4 7" id="KW-0436">Ligase</keyword>
<keyword evidence="7 8" id="KW-0132">Cell division</keyword>
<evidence type="ECO:0000256" key="7">
    <source>
        <dbReference type="HAMAP-Rule" id="MF_00639"/>
    </source>
</evidence>
<dbReference type="SUPFAM" id="SSF51984">
    <property type="entry name" value="MurCD N-terminal domain"/>
    <property type="match status" value="1"/>
</dbReference>
<feature type="domain" description="Mur ligase central" evidence="11">
    <location>
        <begin position="161"/>
        <end position="350"/>
    </location>
</feature>
<keyword evidence="7 8" id="KW-0131">Cell cycle</keyword>
<dbReference type="GO" id="GO:0005524">
    <property type="term" value="F:ATP binding"/>
    <property type="evidence" value="ECO:0007669"/>
    <property type="project" value="UniProtKB-UniRule"/>
</dbReference>
<dbReference type="Gene3D" id="3.90.190.20">
    <property type="entry name" value="Mur ligase, C-terminal domain"/>
    <property type="match status" value="1"/>
</dbReference>
<comment type="catalytic activity">
    <reaction evidence="7 8">
        <text>UDP-N-acetyl-alpha-D-muramoyl-L-alanine + D-glutamate + ATP = UDP-N-acetyl-alpha-D-muramoyl-L-alanyl-D-glutamate + ADP + phosphate + H(+)</text>
        <dbReference type="Rhea" id="RHEA:16429"/>
        <dbReference type="ChEBI" id="CHEBI:15378"/>
        <dbReference type="ChEBI" id="CHEBI:29986"/>
        <dbReference type="ChEBI" id="CHEBI:30616"/>
        <dbReference type="ChEBI" id="CHEBI:43474"/>
        <dbReference type="ChEBI" id="CHEBI:83898"/>
        <dbReference type="ChEBI" id="CHEBI:83900"/>
        <dbReference type="ChEBI" id="CHEBI:456216"/>
        <dbReference type="EC" id="6.3.2.9"/>
    </reaction>
</comment>
<evidence type="ECO:0000256" key="5">
    <source>
        <dbReference type="ARBA" id="ARBA00022741"/>
    </source>
</evidence>
<evidence type="ECO:0000313" key="13">
    <source>
        <dbReference type="Proteomes" id="UP000234206"/>
    </source>
</evidence>
<keyword evidence="13" id="KW-1185">Reference proteome</keyword>
<dbReference type="EC" id="6.3.2.9" evidence="7 8"/>
<dbReference type="PANTHER" id="PTHR43692">
    <property type="entry name" value="UDP-N-ACETYLMURAMOYLALANINE--D-GLUTAMATE LIGASE"/>
    <property type="match status" value="1"/>
</dbReference>
<feature type="domain" description="Mur ligase C-terminal" evidence="10">
    <location>
        <begin position="372"/>
        <end position="491"/>
    </location>
</feature>
<dbReference type="NCBIfam" id="TIGR01087">
    <property type="entry name" value="murD"/>
    <property type="match status" value="1"/>
</dbReference>
<comment type="pathway">
    <text evidence="2 7 8">Cell wall biogenesis; peptidoglycan biosynthesis.</text>
</comment>
<sequence>MPRLVPTETDFTSPEPRGGSLTSREADWSGLRVLVVGLGLSGFAAADALLEQGASVLAVEGQEPAEGSDLAERVRLLEILGAELATGEAGRPWFARGGGAQEACAAMLEQAGTEVVVTSPGLRPDTPLLAAARAAGLPVWSEVELAWRMRPAEGAAPWLCVTGTNGKTTVVRMLTAMLRANGEEAVAAGNVGKPIMEAILDPTRHGAIAVELSSFQLHHTWTVSPQASVVLNIAPDHVDWHGSLEAYAGDKGRIHHNTQVAAVYNAQDEVTRALVEQADVVEGCRAVAFSVGTPGLSELGLVEDVMADRAFTADRATTALELGTLEDLTRDGVPPAPHLVANALAAAALARAHGVPPAAVREGLRAFRADPHRMETVLVAEGVTWVDDSKATNPHAAAAALTASSSIVWVAGGDLKGADVDGLVADVADRLKAVVVLGKDADAVAGAVARHAPQVPVDRVTGTEPEQAMADAVSAASARAGVGDLVLLSPAAASIDMFSDYGQRGDLFAREVRRLHGGDGQVPLDG</sequence>
<comment type="caution">
    <text evidence="12">The sequence shown here is derived from an EMBL/GenBank/DDBJ whole genome shotgun (WGS) entry which is preliminary data.</text>
</comment>
<gene>
    <name evidence="7" type="primary">murD</name>
    <name evidence="12" type="ORF">CYJ76_07495</name>
</gene>
<keyword evidence="7 8" id="KW-0133">Cell shape</keyword>
<evidence type="ECO:0000256" key="8">
    <source>
        <dbReference type="RuleBase" id="RU003664"/>
    </source>
</evidence>
<evidence type="ECO:0000256" key="4">
    <source>
        <dbReference type="ARBA" id="ARBA00022598"/>
    </source>
</evidence>
<evidence type="ECO:0000259" key="10">
    <source>
        <dbReference type="Pfam" id="PF02875"/>
    </source>
</evidence>
<feature type="region of interest" description="Disordered" evidence="9">
    <location>
        <begin position="1"/>
        <end position="23"/>
    </location>
</feature>
<evidence type="ECO:0000256" key="6">
    <source>
        <dbReference type="ARBA" id="ARBA00022840"/>
    </source>
</evidence>
<feature type="binding site" evidence="7">
    <location>
        <begin position="163"/>
        <end position="169"/>
    </location>
    <ligand>
        <name>ATP</name>
        <dbReference type="ChEBI" id="CHEBI:30616"/>
    </ligand>
</feature>
<dbReference type="Proteomes" id="UP000234206">
    <property type="component" value="Unassembled WGS sequence"/>
</dbReference>
<dbReference type="Gene3D" id="3.40.50.720">
    <property type="entry name" value="NAD(P)-binding Rossmann-like Domain"/>
    <property type="match status" value="1"/>
</dbReference>
<comment type="subcellular location">
    <subcellularLocation>
        <location evidence="1 7 8">Cytoplasm</location>
    </subcellularLocation>
</comment>
<dbReference type="GO" id="GO:0009252">
    <property type="term" value="P:peptidoglycan biosynthetic process"/>
    <property type="evidence" value="ECO:0007669"/>
    <property type="project" value="UniProtKB-UniRule"/>
</dbReference>
<name>A0A2I1PA87_9MICO</name>
<dbReference type="AlphaFoldDB" id="A0A2I1PA87"/>
<dbReference type="InterPro" id="IPR013221">
    <property type="entry name" value="Mur_ligase_cen"/>
</dbReference>
<dbReference type="EMBL" id="PKIZ01000012">
    <property type="protein sequence ID" value="PKZ41546.1"/>
    <property type="molecule type" value="Genomic_DNA"/>
</dbReference>
<keyword evidence="7 8" id="KW-0961">Cell wall biogenesis/degradation</keyword>
<evidence type="ECO:0000313" key="12">
    <source>
        <dbReference type="EMBL" id="PKZ41546.1"/>
    </source>
</evidence>
<accession>A0A2I1PA87</accession>
<dbReference type="GO" id="GO:0008764">
    <property type="term" value="F:UDP-N-acetylmuramoylalanine-D-glutamate ligase activity"/>
    <property type="evidence" value="ECO:0007669"/>
    <property type="project" value="UniProtKB-UniRule"/>
</dbReference>
<dbReference type="GO" id="GO:0008360">
    <property type="term" value="P:regulation of cell shape"/>
    <property type="evidence" value="ECO:0007669"/>
    <property type="project" value="UniProtKB-KW"/>
</dbReference>
<dbReference type="UniPathway" id="UPA00219"/>
<dbReference type="Gene3D" id="3.40.1190.10">
    <property type="entry name" value="Mur-like, catalytic domain"/>
    <property type="match status" value="1"/>
</dbReference>
<comment type="function">
    <text evidence="7 8">Cell wall formation. Catalyzes the addition of glutamate to the nucleotide precursor UDP-N-acetylmuramoyl-L-alanine (UMA).</text>
</comment>
<dbReference type="InterPro" id="IPR004101">
    <property type="entry name" value="Mur_ligase_C"/>
</dbReference>
<dbReference type="GO" id="GO:0071555">
    <property type="term" value="P:cell wall organization"/>
    <property type="evidence" value="ECO:0007669"/>
    <property type="project" value="UniProtKB-KW"/>
</dbReference>
<dbReference type="SUPFAM" id="SSF53244">
    <property type="entry name" value="MurD-like peptide ligases, peptide-binding domain"/>
    <property type="match status" value="1"/>
</dbReference>
<dbReference type="SUPFAM" id="SSF53623">
    <property type="entry name" value="MurD-like peptide ligases, catalytic domain"/>
    <property type="match status" value="1"/>
</dbReference>
<comment type="similarity">
    <text evidence="7">Belongs to the MurCDEF family.</text>
</comment>
<dbReference type="GO" id="GO:0051301">
    <property type="term" value="P:cell division"/>
    <property type="evidence" value="ECO:0007669"/>
    <property type="project" value="UniProtKB-KW"/>
</dbReference>
<dbReference type="RefSeq" id="WP_101849703.1">
    <property type="nucleotide sequence ID" value="NZ_JBHLVH010000013.1"/>
</dbReference>
<proteinExistence type="inferred from homology"/>
<dbReference type="InterPro" id="IPR036565">
    <property type="entry name" value="Mur-like_cat_sf"/>
</dbReference>
<keyword evidence="3 7" id="KW-0963">Cytoplasm</keyword>
<dbReference type="Pfam" id="PF02875">
    <property type="entry name" value="Mur_ligase_C"/>
    <property type="match status" value="1"/>
</dbReference>
<reference evidence="12 13" key="1">
    <citation type="submission" date="2017-12" db="EMBL/GenBank/DDBJ databases">
        <title>Phylogenetic diversity of female urinary microbiome.</title>
        <authorList>
            <person name="Thomas-White K."/>
            <person name="Wolfe A.J."/>
        </authorList>
    </citation>
    <scope>NUCLEOTIDE SEQUENCE [LARGE SCALE GENOMIC DNA]</scope>
    <source>
        <strain evidence="12 13">UMB1298</strain>
    </source>
</reference>
<evidence type="ECO:0000256" key="3">
    <source>
        <dbReference type="ARBA" id="ARBA00022490"/>
    </source>
</evidence>
<dbReference type="Pfam" id="PF08245">
    <property type="entry name" value="Mur_ligase_M"/>
    <property type="match status" value="1"/>
</dbReference>
<keyword evidence="6 7" id="KW-0067">ATP-binding</keyword>
<organism evidence="12 13">
    <name type="scientific">Kytococcus schroeteri</name>
    <dbReference type="NCBI Taxonomy" id="138300"/>
    <lineage>
        <taxon>Bacteria</taxon>
        <taxon>Bacillati</taxon>
        <taxon>Actinomycetota</taxon>
        <taxon>Actinomycetes</taxon>
        <taxon>Micrococcales</taxon>
        <taxon>Kytococcaceae</taxon>
        <taxon>Kytococcus</taxon>
    </lineage>
</organism>
<dbReference type="HAMAP" id="MF_00639">
    <property type="entry name" value="MurD"/>
    <property type="match status" value="1"/>
</dbReference>
<dbReference type="InterPro" id="IPR005762">
    <property type="entry name" value="MurD"/>
</dbReference>
<keyword evidence="7 8" id="KW-0573">Peptidoglycan synthesis</keyword>
<protein>
    <recommendedName>
        <fullName evidence="7 8">UDP-N-acetylmuramoylalanine--D-glutamate ligase</fullName>
        <ecNumber evidence="7 8">6.3.2.9</ecNumber>
    </recommendedName>
    <alternativeName>
        <fullName evidence="7">D-glutamic acid-adding enzyme</fullName>
    </alternativeName>
    <alternativeName>
        <fullName evidence="7">UDP-N-acetylmuramoyl-L-alanyl-D-glutamate synthetase</fullName>
    </alternativeName>
</protein>
<keyword evidence="5 7" id="KW-0547">Nucleotide-binding</keyword>
<evidence type="ECO:0000256" key="9">
    <source>
        <dbReference type="SAM" id="MobiDB-lite"/>
    </source>
</evidence>